<protein>
    <submittedName>
        <fullName evidence="3">Uncharacterized protein</fullName>
    </submittedName>
</protein>
<feature type="compositionally biased region" description="Basic residues" evidence="1">
    <location>
        <begin position="1706"/>
        <end position="1715"/>
    </location>
</feature>
<feature type="compositionally biased region" description="Basic and acidic residues" evidence="1">
    <location>
        <begin position="1582"/>
        <end position="1591"/>
    </location>
</feature>
<feature type="region of interest" description="Disordered" evidence="1">
    <location>
        <begin position="250"/>
        <end position="279"/>
    </location>
</feature>
<feature type="compositionally biased region" description="Polar residues" evidence="1">
    <location>
        <begin position="1441"/>
        <end position="1464"/>
    </location>
</feature>
<feature type="compositionally biased region" description="Basic and acidic residues" evidence="1">
    <location>
        <begin position="1811"/>
        <end position="1823"/>
    </location>
</feature>
<feature type="compositionally biased region" description="Basic and acidic residues" evidence="1">
    <location>
        <begin position="2062"/>
        <end position="2074"/>
    </location>
</feature>
<feature type="compositionally biased region" description="Basic residues" evidence="1">
    <location>
        <begin position="1633"/>
        <end position="1643"/>
    </location>
</feature>
<keyword evidence="2" id="KW-0732">Signal</keyword>
<feature type="region of interest" description="Disordered" evidence="1">
    <location>
        <begin position="1046"/>
        <end position="1089"/>
    </location>
</feature>
<feature type="compositionally biased region" description="Basic residues" evidence="1">
    <location>
        <begin position="1565"/>
        <end position="1581"/>
    </location>
</feature>
<name>A0A9P0C1C2_CHRIL</name>
<feature type="compositionally biased region" description="Polar residues" evidence="1">
    <location>
        <begin position="81"/>
        <end position="103"/>
    </location>
</feature>
<sequence length="2138" mass="238179">MRCVGLALLMVVSTINGWPTDEDLEGPVEVLRPRKGLSSGYRPTGQSEHYKDLEYSVGGNDYIDHSELYAQEASSHRRQSSDNFQNARFVSGPRSVNSQQARYTSRDEQNDGFRQSFHQDQIQTPSGYTRNLALEQNSRRSDRRSYSESQSSSRSEGDVVQSAGYPAKRGDYGQHGDGQFLQHGISPAFRDSSAIKGLDYQESAHSTAYSSHSEDAEEIDHAFVHSDVINNGYQVPKYYKKPRPVYYKPKPIGPSAYQRPKEFDNPLLRGSKSNGPEYMENEPATYIRERKQIAVSRNVSPSQPRNRNKPKDGLTHSDQIREFERNAQEYINKALKQVSDVERYAKEYTSSIHGIVSPDVSPTFAPSNDQGIVNVEDANANTNIPSNVHDINDAPVYQTPVYYSPNVKFANNPRYRDVVYPSVAKPSYPVEYPVHVRKGYIPRRVASNVQVVENGNTPSNNNKDGQVKVVETADNSQDKVSVVENAVNNNEGDKVKVVEQANNSQNQDGSKVTFVNNGNSGVNVVESPANPSGPGNWYQGSDNSHLLRANDDAPVYQEPYYLPYEKFANNPRYKDYYPNVNTKPNYGQVPDYPVHVRKGYIPRRVSNPTNTGTSNNEKVIVNSNNNQNVNENGSKVTVVENAVNNNEQDTFKVVDVAQNQDNGDKVTFVDNSQTNNGVNVVETAVNNQNRPGYWNQGPNSHLLRDSQQGNGPAESSYQVPIYYLPNGKFSNNPRYKDIYPSVKPSYGPVPDYPIHVRKGYIPRRVESNVIVVNDGDNTQNVKRPVNTGVDKVNVVDVADNSQNIPSVNESPDAVKVVENAVNNNDNDKVKVVDLPNNAQKPDNGDKVTFVDNNPSSKPNNQVNVVESAVNHPNRPNKWYQGPNSHLLRNAQDNQPQNNFPYEKFGNNPRYKDLYPNKDIPKEPSQVNVVDNAENTEQDKVNIVDNNEGGNVNFVDNTDGSNTANNRPGNWGPKPDHSQLLRDTEAKPVDTKLPNENDKNDKQGNQRPNVINQKFLNNPRYKDLNPNGGKPNVEYPVHVRKVQETVNTDSDGAPGFMTSPSNIDQDSENPDTVQNAYKSRPRHTGFRPYRPYEKSYKTLPVSNKYFRHPQNFLPNQVVNGPTTIIGGPVTGFQRPDISPVFADVIALPDGTYVDKPVDKAEDNKVKPVDGNLQEIVPTGVNGVEKGPSNGPDSPKPTNVVDGKLDQNPASVVTPNKVGSDKNGPATNEVPTIIGGPKSTDYQKPDISPVFADVIALPDGTYVDKPKNGDSDIVSPVKEKLAPGAIIADGLQKGEPSQPAENEVTKARPSTVPEESSTVTGSEVPDISPAFADVTQLPDGTYINKPKNGKDNAPTDNKPTTDFEVPDISPEFVDVIVQPDGSLVPANENKVPSIEDDETPINKGSLHEILKRKFSKGKKKPTINEKGEKQVLPSTQDVKENIDSTNVDQVNGSKQPNVEKVTNSVPVGTDKLDKETVEKNVDTILTKESSDNIIVEGETEGKTKRKHKKSRKHKKNNKGTGIVSDVSKITDDENGINESKLDEKTIENVEASKTDLVDGTVKEKISKKLKKEKKKHRKGGKHSKATDVVDGSEKTIDDVKVTEDLKITKDSDLLETVKTKKRKSKRSKNSEDGKIKKKRSKKNKGKKIDTDINSDSGSKKDDVIKSVTEIKSDKTEVLNEKDELKVTEILSKDEEETDLLTKVDGKVNKGKKKHGKKGKEEISETVGLETEDNKSDSLITEETIDKIQKKDKKSRKHKNKQNIDVTEQIEEESVQEEIKTSVKGQDSSISEKTENIKAVDDIKAVNSDASNQNKEKTVDVEEKTEKVKDAIEETSDVAEESVKKVTGKKKPSKLAVIITIKKKTNKNKTKLTTNNVAGKGNDEETDSGDESSDVKDGLKTKDIKSEGTDDGENRDLSKAKVIRKLTRHYKVPYPKRRILTKIAETDSEKEKSTRVTKNKVKKLVDEAEIDEIDEKLNIKGSKSKLVEKDEISDDEQTDLVDEEKAKLKKHRARLSLKNKGKISKNNENTEIKSKSELKKSRKSYEEDAEIESKTEFKKPKKSRSKDIESKSIKNELDVEEEIEGNDCDDAKISESDETQDEIYGSRKRIKREISEERKESKESKDESILEEDFQDESNYY</sequence>
<feature type="compositionally biased region" description="Polar residues" evidence="1">
    <location>
        <begin position="295"/>
        <end position="305"/>
    </location>
</feature>
<feature type="region of interest" description="Disordered" evidence="1">
    <location>
        <begin position="71"/>
        <end position="184"/>
    </location>
</feature>
<feature type="compositionally biased region" description="Basic and acidic residues" evidence="1">
    <location>
        <begin position="1890"/>
        <end position="1915"/>
    </location>
</feature>
<feature type="region of interest" description="Disordered" evidence="1">
    <location>
        <begin position="2000"/>
        <end position="2138"/>
    </location>
</feature>
<evidence type="ECO:0000313" key="4">
    <source>
        <dbReference type="Proteomes" id="UP001154114"/>
    </source>
</evidence>
<feature type="compositionally biased region" description="Basic residues" evidence="1">
    <location>
        <begin position="1501"/>
        <end position="1515"/>
    </location>
</feature>
<feature type="compositionally biased region" description="Acidic residues" evidence="1">
    <location>
        <begin position="2126"/>
        <end position="2138"/>
    </location>
</feature>
<proteinExistence type="predicted"/>
<feature type="region of interest" description="Disordered" evidence="1">
    <location>
        <begin position="1547"/>
        <end position="1591"/>
    </location>
</feature>
<reference evidence="3" key="1">
    <citation type="submission" date="2021-12" db="EMBL/GenBank/DDBJ databases">
        <authorList>
            <person name="King R."/>
        </authorList>
    </citation>
    <scope>NUCLEOTIDE SEQUENCE</scope>
</reference>
<evidence type="ECO:0000256" key="2">
    <source>
        <dbReference type="SAM" id="SignalP"/>
    </source>
</evidence>
<feature type="compositionally biased region" description="Polar residues" evidence="1">
    <location>
        <begin position="943"/>
        <end position="967"/>
    </location>
</feature>
<feature type="compositionally biased region" description="Basic and acidic residues" evidence="1">
    <location>
        <begin position="1547"/>
        <end position="1564"/>
    </location>
</feature>
<feature type="region of interest" description="Disordered" evidence="1">
    <location>
        <begin position="1288"/>
        <end position="1364"/>
    </location>
</feature>
<dbReference type="EMBL" id="LR824034">
    <property type="protein sequence ID" value="CAH0602426.1"/>
    <property type="molecule type" value="Genomic_DNA"/>
</dbReference>
<feature type="region of interest" description="Disordered" evidence="1">
    <location>
        <begin position="942"/>
        <end position="1030"/>
    </location>
</feature>
<feature type="compositionally biased region" description="Basic and acidic residues" evidence="1">
    <location>
        <begin position="909"/>
        <end position="921"/>
    </location>
</feature>
<feature type="signal peptide" evidence="2">
    <location>
        <begin position="1"/>
        <end position="17"/>
    </location>
</feature>
<feature type="compositionally biased region" description="Acidic residues" evidence="1">
    <location>
        <begin position="2075"/>
        <end position="2085"/>
    </location>
</feature>
<feature type="compositionally biased region" description="Basic and acidic residues" evidence="1">
    <location>
        <begin position="137"/>
        <end position="146"/>
    </location>
</feature>
<feature type="region of interest" description="Disordered" evidence="1">
    <location>
        <begin position="295"/>
        <end position="317"/>
    </location>
</feature>
<feature type="region of interest" description="Disordered" evidence="1">
    <location>
        <begin position="1865"/>
        <end position="1915"/>
    </location>
</feature>
<feature type="compositionally biased region" description="Basic and acidic residues" evidence="1">
    <location>
        <begin position="2109"/>
        <end position="2125"/>
    </location>
</feature>
<feature type="region of interest" description="Disordered" evidence="1">
    <location>
        <begin position="1705"/>
        <end position="1823"/>
    </location>
</feature>
<feature type="region of interest" description="Disordered" evidence="1">
    <location>
        <begin position="834"/>
        <end position="923"/>
    </location>
</feature>
<feature type="chain" id="PRO_5040490441" evidence="2">
    <location>
        <begin position="18"/>
        <end position="2138"/>
    </location>
</feature>
<feature type="compositionally biased region" description="Polar residues" evidence="1">
    <location>
        <begin position="1004"/>
        <end position="1015"/>
    </location>
</feature>
<evidence type="ECO:0000256" key="1">
    <source>
        <dbReference type="SAM" id="MobiDB-lite"/>
    </source>
</evidence>
<feature type="compositionally biased region" description="Basic residues" evidence="1">
    <location>
        <begin position="2004"/>
        <end position="2020"/>
    </location>
</feature>
<feature type="region of interest" description="Disordered" evidence="1">
    <location>
        <begin position="1493"/>
        <end position="1524"/>
    </location>
</feature>
<feature type="compositionally biased region" description="Basic and acidic residues" evidence="1">
    <location>
        <begin position="1787"/>
        <end position="1801"/>
    </location>
</feature>
<keyword evidence="4" id="KW-1185">Reference proteome</keyword>
<dbReference type="OrthoDB" id="7490640at2759"/>
<feature type="compositionally biased region" description="Polar residues" evidence="1">
    <location>
        <begin position="112"/>
        <end position="129"/>
    </location>
</feature>
<feature type="compositionally biased region" description="Polar residues" evidence="1">
    <location>
        <begin position="850"/>
        <end position="864"/>
    </location>
</feature>
<evidence type="ECO:0000313" key="3">
    <source>
        <dbReference type="EMBL" id="CAH0602426.1"/>
    </source>
</evidence>
<gene>
    <name evidence="3" type="ORF">CINC_LOCUS10058</name>
</gene>
<feature type="region of interest" description="Disordered" evidence="1">
    <location>
        <begin position="1414"/>
        <end position="1468"/>
    </location>
</feature>
<feature type="compositionally biased region" description="Basic and acidic residues" evidence="1">
    <location>
        <begin position="2025"/>
        <end position="2055"/>
    </location>
</feature>
<feature type="region of interest" description="Disordered" evidence="1">
    <location>
        <begin position="1614"/>
        <end position="1660"/>
    </location>
</feature>
<feature type="compositionally biased region" description="Basic and acidic residues" evidence="1">
    <location>
        <begin position="973"/>
        <end position="1003"/>
    </location>
</feature>
<feature type="compositionally biased region" description="Polar residues" evidence="1">
    <location>
        <begin position="890"/>
        <end position="899"/>
    </location>
</feature>
<feature type="compositionally biased region" description="Basic residues" evidence="1">
    <location>
        <begin position="1747"/>
        <end position="1758"/>
    </location>
</feature>
<feature type="compositionally biased region" description="Polar residues" evidence="1">
    <location>
        <begin position="1057"/>
        <end position="1076"/>
    </location>
</feature>
<accession>A0A9P0C1C2</accession>
<dbReference type="Proteomes" id="UP001154114">
    <property type="component" value="Chromosome 31"/>
</dbReference>
<organism evidence="3 4">
    <name type="scientific">Chrysodeixis includens</name>
    <name type="common">Soybean looper</name>
    <name type="synonym">Pseudoplusia includens</name>
    <dbReference type="NCBI Taxonomy" id="689277"/>
    <lineage>
        <taxon>Eukaryota</taxon>
        <taxon>Metazoa</taxon>
        <taxon>Ecdysozoa</taxon>
        <taxon>Arthropoda</taxon>
        <taxon>Hexapoda</taxon>
        <taxon>Insecta</taxon>
        <taxon>Pterygota</taxon>
        <taxon>Neoptera</taxon>
        <taxon>Endopterygota</taxon>
        <taxon>Lepidoptera</taxon>
        <taxon>Glossata</taxon>
        <taxon>Ditrysia</taxon>
        <taxon>Noctuoidea</taxon>
        <taxon>Noctuidae</taxon>
        <taxon>Plusiinae</taxon>
        <taxon>Chrysodeixis</taxon>
    </lineage>
</organism>
<feature type="region of interest" description="Disordered" evidence="1">
    <location>
        <begin position="1175"/>
        <end position="1239"/>
    </location>
</feature>